<accession>A0A2T0X363</accession>
<dbReference type="EMBL" id="PVTT01000002">
    <property type="protein sequence ID" value="PRY93380.1"/>
    <property type="molecule type" value="Genomic_DNA"/>
</dbReference>
<gene>
    <name evidence="1" type="ORF">BCF33_2248</name>
</gene>
<protein>
    <recommendedName>
        <fullName evidence="3">Nuclear transport factor 2 family protein</fullName>
    </recommendedName>
</protein>
<dbReference type="OrthoDB" id="7353854at2"/>
<evidence type="ECO:0008006" key="3">
    <source>
        <dbReference type="Google" id="ProtNLM"/>
    </source>
</evidence>
<dbReference type="AlphaFoldDB" id="A0A2T0X363"/>
<sequence length="111" mass="12587">MTDLIERERGFWLNGGDHYDEHADEEAIYVVPKKDGILDHAAAARIIQDSGIWDEVDMEDLRRQELGEGIEVLTYRATGRRDGAVFHANCSTIYRGGKLIHHQQTPIPAED</sequence>
<reference evidence="1 2" key="1">
    <citation type="submission" date="2018-03" db="EMBL/GenBank/DDBJ databases">
        <title>Genomic Encyclopedia of Archaeal and Bacterial Type Strains, Phase II (KMG-II): from individual species to whole genera.</title>
        <authorList>
            <person name="Goeker M."/>
        </authorList>
    </citation>
    <scope>NUCLEOTIDE SEQUENCE [LARGE SCALE GENOMIC DNA]</scope>
    <source>
        <strain evidence="1 2">DSM 29318</strain>
    </source>
</reference>
<name>A0A2T0X363_9RHOB</name>
<dbReference type="RefSeq" id="WP_106160979.1">
    <property type="nucleotide sequence ID" value="NZ_PVTT01000002.1"/>
</dbReference>
<keyword evidence="2" id="KW-1185">Reference proteome</keyword>
<organism evidence="1 2">
    <name type="scientific">Hasllibacter halocynthiae</name>
    <dbReference type="NCBI Taxonomy" id="595589"/>
    <lineage>
        <taxon>Bacteria</taxon>
        <taxon>Pseudomonadati</taxon>
        <taxon>Pseudomonadota</taxon>
        <taxon>Alphaproteobacteria</taxon>
        <taxon>Rhodobacterales</taxon>
        <taxon>Roseobacteraceae</taxon>
        <taxon>Hasllibacter</taxon>
    </lineage>
</organism>
<evidence type="ECO:0000313" key="1">
    <source>
        <dbReference type="EMBL" id="PRY93380.1"/>
    </source>
</evidence>
<dbReference type="Proteomes" id="UP000238801">
    <property type="component" value="Unassembled WGS sequence"/>
</dbReference>
<proteinExistence type="predicted"/>
<comment type="caution">
    <text evidence="1">The sequence shown here is derived from an EMBL/GenBank/DDBJ whole genome shotgun (WGS) entry which is preliminary data.</text>
</comment>
<evidence type="ECO:0000313" key="2">
    <source>
        <dbReference type="Proteomes" id="UP000238801"/>
    </source>
</evidence>